<dbReference type="OrthoDB" id="2870105at2759"/>
<name>A0A0D7BDJ2_9AGAR</name>
<proteinExistence type="predicted"/>
<dbReference type="AlphaFoldDB" id="A0A0D7BDJ2"/>
<feature type="domain" description="MYND-type" evidence="5">
    <location>
        <begin position="384"/>
        <end position="428"/>
    </location>
</feature>
<evidence type="ECO:0000256" key="2">
    <source>
        <dbReference type="ARBA" id="ARBA00022771"/>
    </source>
</evidence>
<dbReference type="Gene3D" id="6.10.140.2220">
    <property type="match status" value="1"/>
</dbReference>
<sequence>MNLERLELLRNAARNLGNQAESSHSALLPYFQAQYQISLIFVFHYTSERYYPSALYDNLLPDFIAWVSFIFSHPTLSAKTPKLLALSSRTLVEILRHQGYRNSFYVKYPSVLEDAVSCWVFLCAEALALVDSPTPEAVFNIRAFPQLFMSLLEANPEDTLSSRLEATIEARADDVARSCVGVIVKCGVADVGDSRNVITGEWFASLRLLCILANLSRMQPALHAHDAINVVCRLMRRFARFEIPVVEIPVLGALMRNLLLCFEELLRGPLAAMEALQAQCLPTLLRMHASFSQTRHQSVTSPKAVDESIVSIMRTIRGYSQIPSFQKVIRKSVRRIEQMRGAETGALIISGKVADEYTMICRYLELTATMHSRMSAKASWCAARWNCKRWQIDEPHPGKYCGGCKAVVYCSSECQRWHWVEGNHRVHCLPLQRSQFLTSPYNPLGYIDLATVVFMASARLQVSPNDWIRTMDPSKHVLIDDLATGLTQVDDLQKILRVLTFRYSDMGHWNEIAKRRVPRDPTSPYILLTIGDWPLELTNLERLVGNGVDVELYDAPQSTP</sequence>
<gene>
    <name evidence="6" type="ORF">CYLTODRAFT_443287</name>
</gene>
<keyword evidence="1" id="KW-0479">Metal-binding</keyword>
<dbReference type="GO" id="GO:0008270">
    <property type="term" value="F:zinc ion binding"/>
    <property type="evidence" value="ECO:0007669"/>
    <property type="project" value="UniProtKB-KW"/>
</dbReference>
<keyword evidence="3" id="KW-0862">Zinc</keyword>
<dbReference type="STRING" id="1314674.A0A0D7BDJ2"/>
<keyword evidence="2 4" id="KW-0863">Zinc-finger</keyword>
<dbReference type="EMBL" id="KN880500">
    <property type="protein sequence ID" value="KIY68583.1"/>
    <property type="molecule type" value="Genomic_DNA"/>
</dbReference>
<dbReference type="InterPro" id="IPR002893">
    <property type="entry name" value="Znf_MYND"/>
</dbReference>
<keyword evidence="7" id="KW-1185">Reference proteome</keyword>
<dbReference type="PROSITE" id="PS50865">
    <property type="entry name" value="ZF_MYND_2"/>
    <property type="match status" value="1"/>
</dbReference>
<evidence type="ECO:0000256" key="4">
    <source>
        <dbReference type="PROSITE-ProRule" id="PRU00134"/>
    </source>
</evidence>
<reference evidence="6 7" key="1">
    <citation type="journal article" date="2015" name="Fungal Genet. Biol.">
        <title>Evolution of novel wood decay mechanisms in Agaricales revealed by the genome sequences of Fistulina hepatica and Cylindrobasidium torrendii.</title>
        <authorList>
            <person name="Floudas D."/>
            <person name="Held B.W."/>
            <person name="Riley R."/>
            <person name="Nagy L.G."/>
            <person name="Koehler G."/>
            <person name="Ransdell A.S."/>
            <person name="Younus H."/>
            <person name="Chow J."/>
            <person name="Chiniquy J."/>
            <person name="Lipzen A."/>
            <person name="Tritt A."/>
            <person name="Sun H."/>
            <person name="Haridas S."/>
            <person name="LaButti K."/>
            <person name="Ohm R.A."/>
            <person name="Kues U."/>
            <person name="Blanchette R.A."/>
            <person name="Grigoriev I.V."/>
            <person name="Minto R.E."/>
            <person name="Hibbett D.S."/>
        </authorList>
    </citation>
    <scope>NUCLEOTIDE SEQUENCE [LARGE SCALE GENOMIC DNA]</scope>
    <source>
        <strain evidence="6 7">FP15055 ss-10</strain>
    </source>
</reference>
<evidence type="ECO:0000313" key="7">
    <source>
        <dbReference type="Proteomes" id="UP000054007"/>
    </source>
</evidence>
<dbReference type="Pfam" id="PF01753">
    <property type="entry name" value="zf-MYND"/>
    <property type="match status" value="1"/>
</dbReference>
<organism evidence="6 7">
    <name type="scientific">Cylindrobasidium torrendii FP15055 ss-10</name>
    <dbReference type="NCBI Taxonomy" id="1314674"/>
    <lineage>
        <taxon>Eukaryota</taxon>
        <taxon>Fungi</taxon>
        <taxon>Dikarya</taxon>
        <taxon>Basidiomycota</taxon>
        <taxon>Agaricomycotina</taxon>
        <taxon>Agaricomycetes</taxon>
        <taxon>Agaricomycetidae</taxon>
        <taxon>Agaricales</taxon>
        <taxon>Marasmiineae</taxon>
        <taxon>Physalacriaceae</taxon>
        <taxon>Cylindrobasidium</taxon>
    </lineage>
</organism>
<dbReference type="SUPFAM" id="SSF144232">
    <property type="entry name" value="HIT/MYND zinc finger-like"/>
    <property type="match status" value="1"/>
</dbReference>
<evidence type="ECO:0000259" key="5">
    <source>
        <dbReference type="PROSITE" id="PS50865"/>
    </source>
</evidence>
<dbReference type="Proteomes" id="UP000054007">
    <property type="component" value="Unassembled WGS sequence"/>
</dbReference>
<evidence type="ECO:0000256" key="3">
    <source>
        <dbReference type="ARBA" id="ARBA00022833"/>
    </source>
</evidence>
<evidence type="ECO:0000256" key="1">
    <source>
        <dbReference type="ARBA" id="ARBA00022723"/>
    </source>
</evidence>
<protein>
    <recommendedName>
        <fullName evidence="5">MYND-type domain-containing protein</fullName>
    </recommendedName>
</protein>
<evidence type="ECO:0000313" key="6">
    <source>
        <dbReference type="EMBL" id="KIY68583.1"/>
    </source>
</evidence>
<accession>A0A0D7BDJ2</accession>